<dbReference type="InterPro" id="IPR041711">
    <property type="entry name" value="Met-tRNA-FMT_N"/>
</dbReference>
<proteinExistence type="inferred from homology"/>
<dbReference type="CDD" id="cd08646">
    <property type="entry name" value="FMT_core_Met-tRNA-FMT_N"/>
    <property type="match status" value="1"/>
</dbReference>
<dbReference type="Gene3D" id="3.40.50.12230">
    <property type="match status" value="1"/>
</dbReference>
<evidence type="ECO:0000313" key="9">
    <source>
        <dbReference type="Proteomes" id="UP000664844"/>
    </source>
</evidence>
<reference evidence="8 9" key="1">
    <citation type="submission" date="2021-03" db="EMBL/GenBank/DDBJ databases">
        <title>Metabolic Capacity of the Antarctic Cyanobacterium Phormidium pseudopriestleyi that Sustains Oxygenic Photosynthesis in the Presence of Hydrogen Sulfide.</title>
        <authorList>
            <person name="Lumian J.E."/>
            <person name="Jungblut A.D."/>
            <person name="Dillon M.L."/>
            <person name="Hawes I."/>
            <person name="Doran P.T."/>
            <person name="Mackey T.J."/>
            <person name="Dick G.J."/>
            <person name="Grettenberger C.L."/>
            <person name="Sumner D.Y."/>
        </authorList>
    </citation>
    <scope>NUCLEOTIDE SEQUENCE [LARGE SCALE GENOMIC DNA]</scope>
    <source>
        <strain evidence="8 9">FRX01</strain>
    </source>
</reference>
<sequence length="335" mass="36767">MKVVFFGTPEFAVPTLQILLATPEVDVLAVVTQPDRRRSRGSQLDPSPVKNLALAHNLPVWQPQRVKKDADTLAFLRQTQADLFVVVAYGQILSQEILDMPTLGCVNVHASLLPQYRGAAPIQWSLYNGDAETGVTTMQMEAGLDTGPMLLKADVPIELLDNADRLAHTLSTVGAELLLKTVVKLGRQQIQPIPQNDADSTYAPLIQKEDYLLDWSRSAIALHNQIRGFFPNCMAQFRGQDLKIMATAPVGDRYWEELPPSFTVLEHNWPALSPGEGKPGEIVSIAKHIGPIVQTGDGFLLLQQVQLSGKRAQSGWDFANGMHLLTGEMLGNVHA</sequence>
<evidence type="ECO:0000256" key="2">
    <source>
        <dbReference type="ARBA" id="ARBA00012261"/>
    </source>
</evidence>
<dbReference type="InterPro" id="IPR005794">
    <property type="entry name" value="Fmt"/>
</dbReference>
<dbReference type="InterPro" id="IPR044135">
    <property type="entry name" value="Met-tRNA-FMT_C"/>
</dbReference>
<dbReference type="EC" id="2.1.2.9" evidence="2 5"/>
<dbReference type="InterPro" id="IPR011034">
    <property type="entry name" value="Formyl_transferase-like_C_sf"/>
</dbReference>
<comment type="function">
    <text evidence="5">Attaches a formyl group to the free amino group of methionyl-tRNA(fMet). The formyl group appears to play a dual role in the initiator identity of N-formylmethionyl-tRNA by promoting its recognition by IF2 and preventing the misappropriation of this tRNA by the elongation apparatus.</text>
</comment>
<dbReference type="GO" id="GO:0004479">
    <property type="term" value="F:methionyl-tRNA formyltransferase activity"/>
    <property type="evidence" value="ECO:0007669"/>
    <property type="project" value="UniProtKB-EC"/>
</dbReference>
<dbReference type="RefSeq" id="WP_207089489.1">
    <property type="nucleotide sequence ID" value="NZ_JAFLQW010000485.1"/>
</dbReference>
<dbReference type="PROSITE" id="PS00373">
    <property type="entry name" value="GART"/>
    <property type="match status" value="1"/>
</dbReference>
<dbReference type="InterPro" id="IPR001555">
    <property type="entry name" value="GART_AS"/>
</dbReference>
<protein>
    <recommendedName>
        <fullName evidence="2 5">Methionyl-tRNA formyltransferase</fullName>
        <ecNumber evidence="2 5">2.1.2.9</ecNumber>
    </recommendedName>
</protein>
<dbReference type="NCBIfam" id="TIGR00460">
    <property type="entry name" value="fmt"/>
    <property type="match status" value="1"/>
</dbReference>
<accession>A0ABS3FV84</accession>
<dbReference type="PANTHER" id="PTHR11138:SF5">
    <property type="entry name" value="METHIONYL-TRNA FORMYLTRANSFERASE, MITOCHONDRIAL"/>
    <property type="match status" value="1"/>
</dbReference>
<dbReference type="SUPFAM" id="SSF50486">
    <property type="entry name" value="FMT C-terminal domain-like"/>
    <property type="match status" value="1"/>
</dbReference>
<keyword evidence="3 5" id="KW-0808">Transferase</keyword>
<evidence type="ECO:0000256" key="4">
    <source>
        <dbReference type="ARBA" id="ARBA00022917"/>
    </source>
</evidence>
<gene>
    <name evidence="5" type="primary">fmt</name>
    <name evidence="8" type="ORF">J0895_18545</name>
</gene>
<evidence type="ECO:0000259" key="7">
    <source>
        <dbReference type="Pfam" id="PF02911"/>
    </source>
</evidence>
<dbReference type="InterPro" id="IPR005793">
    <property type="entry name" value="Formyl_trans_C"/>
</dbReference>
<keyword evidence="4 5" id="KW-0648">Protein biosynthesis</keyword>
<evidence type="ECO:0000256" key="5">
    <source>
        <dbReference type="HAMAP-Rule" id="MF_00182"/>
    </source>
</evidence>
<comment type="catalytic activity">
    <reaction evidence="5">
        <text>L-methionyl-tRNA(fMet) + (6R)-10-formyltetrahydrofolate = N-formyl-L-methionyl-tRNA(fMet) + (6S)-5,6,7,8-tetrahydrofolate + H(+)</text>
        <dbReference type="Rhea" id="RHEA:24380"/>
        <dbReference type="Rhea" id="RHEA-COMP:9952"/>
        <dbReference type="Rhea" id="RHEA-COMP:9953"/>
        <dbReference type="ChEBI" id="CHEBI:15378"/>
        <dbReference type="ChEBI" id="CHEBI:57453"/>
        <dbReference type="ChEBI" id="CHEBI:78530"/>
        <dbReference type="ChEBI" id="CHEBI:78844"/>
        <dbReference type="ChEBI" id="CHEBI:195366"/>
        <dbReference type="EC" id="2.1.2.9"/>
    </reaction>
</comment>
<evidence type="ECO:0000256" key="1">
    <source>
        <dbReference type="ARBA" id="ARBA00010699"/>
    </source>
</evidence>
<dbReference type="InterPro" id="IPR036477">
    <property type="entry name" value="Formyl_transf_N_sf"/>
</dbReference>
<evidence type="ECO:0000313" key="8">
    <source>
        <dbReference type="EMBL" id="MBO0351031.1"/>
    </source>
</evidence>
<name>A0ABS3FV84_9CYAN</name>
<evidence type="ECO:0000259" key="6">
    <source>
        <dbReference type="Pfam" id="PF00551"/>
    </source>
</evidence>
<feature type="binding site" evidence="5">
    <location>
        <begin position="111"/>
        <end position="114"/>
    </location>
    <ligand>
        <name>(6S)-5,6,7,8-tetrahydrofolate</name>
        <dbReference type="ChEBI" id="CHEBI:57453"/>
    </ligand>
</feature>
<dbReference type="InterPro" id="IPR002376">
    <property type="entry name" value="Formyl_transf_N"/>
</dbReference>
<dbReference type="PANTHER" id="PTHR11138">
    <property type="entry name" value="METHIONYL-TRNA FORMYLTRANSFERASE"/>
    <property type="match status" value="1"/>
</dbReference>
<feature type="domain" description="Formyl transferase C-terminal" evidence="7">
    <location>
        <begin position="206"/>
        <end position="322"/>
    </location>
</feature>
<organism evidence="8 9">
    <name type="scientific">Phormidium pseudopriestleyi FRX01</name>
    <dbReference type="NCBI Taxonomy" id="1759528"/>
    <lineage>
        <taxon>Bacteria</taxon>
        <taxon>Bacillati</taxon>
        <taxon>Cyanobacteriota</taxon>
        <taxon>Cyanophyceae</taxon>
        <taxon>Oscillatoriophycideae</taxon>
        <taxon>Oscillatoriales</taxon>
        <taxon>Oscillatoriaceae</taxon>
        <taxon>Phormidium</taxon>
    </lineage>
</organism>
<dbReference type="CDD" id="cd08704">
    <property type="entry name" value="Met_tRNA_FMT_C"/>
    <property type="match status" value="1"/>
</dbReference>
<dbReference type="Proteomes" id="UP000664844">
    <property type="component" value="Unassembled WGS sequence"/>
</dbReference>
<keyword evidence="9" id="KW-1185">Reference proteome</keyword>
<evidence type="ECO:0000256" key="3">
    <source>
        <dbReference type="ARBA" id="ARBA00022679"/>
    </source>
</evidence>
<dbReference type="Pfam" id="PF00551">
    <property type="entry name" value="Formyl_trans_N"/>
    <property type="match status" value="1"/>
</dbReference>
<dbReference type="SUPFAM" id="SSF53328">
    <property type="entry name" value="Formyltransferase"/>
    <property type="match status" value="1"/>
</dbReference>
<dbReference type="Pfam" id="PF02911">
    <property type="entry name" value="Formyl_trans_C"/>
    <property type="match status" value="1"/>
</dbReference>
<feature type="domain" description="Formyl transferase N-terminal" evidence="6">
    <location>
        <begin position="1"/>
        <end position="181"/>
    </location>
</feature>
<comment type="caution">
    <text evidence="8">The sequence shown here is derived from an EMBL/GenBank/DDBJ whole genome shotgun (WGS) entry which is preliminary data.</text>
</comment>
<comment type="similarity">
    <text evidence="1 5">Belongs to the Fmt family.</text>
</comment>
<dbReference type="EMBL" id="JAFLQW010000485">
    <property type="protein sequence ID" value="MBO0351031.1"/>
    <property type="molecule type" value="Genomic_DNA"/>
</dbReference>
<dbReference type="HAMAP" id="MF_00182">
    <property type="entry name" value="Formyl_trans"/>
    <property type="match status" value="1"/>
</dbReference>